<evidence type="ECO:0000313" key="3">
    <source>
        <dbReference type="Proteomes" id="UP000036403"/>
    </source>
</evidence>
<comment type="caution">
    <text evidence="2">The sequence shown here is derived from an EMBL/GenBank/DDBJ whole genome shotgun (WGS) entry which is preliminary data.</text>
</comment>
<evidence type="ECO:0000256" key="1">
    <source>
        <dbReference type="SAM" id="Coils"/>
    </source>
</evidence>
<dbReference type="OrthoDB" id="5959043at2759"/>
<dbReference type="PANTHER" id="PTHR13066:SF2">
    <property type="entry name" value="GOLGIN-45"/>
    <property type="match status" value="1"/>
</dbReference>
<dbReference type="GO" id="GO:0043001">
    <property type="term" value="P:Golgi to plasma membrane protein transport"/>
    <property type="evidence" value="ECO:0007669"/>
    <property type="project" value="InterPro"/>
</dbReference>
<gene>
    <name evidence="2" type="ORF">RF55_741</name>
</gene>
<evidence type="ECO:0000313" key="2">
    <source>
        <dbReference type="EMBL" id="KMR04053.1"/>
    </source>
</evidence>
<dbReference type="GO" id="GO:0007030">
    <property type="term" value="P:Golgi organization"/>
    <property type="evidence" value="ECO:0007669"/>
    <property type="project" value="InterPro"/>
</dbReference>
<keyword evidence="3" id="KW-1185">Reference proteome</keyword>
<dbReference type="PaxDb" id="67767-A0A0J7L952"/>
<keyword evidence="1" id="KW-0175">Coiled coil</keyword>
<feature type="coiled-coil region" evidence="1">
    <location>
        <begin position="164"/>
        <end position="198"/>
    </location>
</feature>
<reference evidence="2 3" key="1">
    <citation type="submission" date="2015-04" db="EMBL/GenBank/DDBJ databases">
        <title>Lasius niger genome sequencing.</title>
        <authorList>
            <person name="Konorov E.A."/>
            <person name="Nikitin M.A."/>
            <person name="Kirill M.V."/>
            <person name="Chang P."/>
        </authorList>
    </citation>
    <scope>NUCLEOTIDE SEQUENCE [LARGE SCALE GENOMIC DNA]</scope>
    <source>
        <tissue evidence="2">Whole</tissue>
    </source>
</reference>
<dbReference type="Proteomes" id="UP000036403">
    <property type="component" value="Unassembled WGS sequence"/>
</dbReference>
<dbReference type="GO" id="GO:0000139">
    <property type="term" value="C:Golgi membrane"/>
    <property type="evidence" value="ECO:0007669"/>
    <property type="project" value="TreeGrafter"/>
</dbReference>
<dbReference type="PANTHER" id="PTHR13066">
    <property type="entry name" value="BASIC LEUCINE ZIPPER NUCLEAR FACTOR 1 BLZF1 PROTEIN"/>
    <property type="match status" value="1"/>
</dbReference>
<dbReference type="STRING" id="67767.A0A0J7L952"/>
<dbReference type="InterPro" id="IPR027095">
    <property type="entry name" value="Golgin-45"/>
</dbReference>
<organism evidence="2 3">
    <name type="scientific">Lasius niger</name>
    <name type="common">Black garden ant</name>
    <dbReference type="NCBI Taxonomy" id="67767"/>
    <lineage>
        <taxon>Eukaryota</taxon>
        <taxon>Metazoa</taxon>
        <taxon>Ecdysozoa</taxon>
        <taxon>Arthropoda</taxon>
        <taxon>Hexapoda</taxon>
        <taxon>Insecta</taxon>
        <taxon>Pterygota</taxon>
        <taxon>Neoptera</taxon>
        <taxon>Endopterygota</taxon>
        <taxon>Hymenoptera</taxon>
        <taxon>Apocrita</taxon>
        <taxon>Aculeata</taxon>
        <taxon>Formicoidea</taxon>
        <taxon>Formicidae</taxon>
        <taxon>Formicinae</taxon>
        <taxon>Lasius</taxon>
        <taxon>Lasius</taxon>
    </lineage>
</organism>
<accession>A0A0J7L952</accession>
<sequence length="399" mass="45581">MSNSANFKKHSTHCQPDVHVMGCVERTQGDGMENVIADKVESKQSRSRLGDTLIYHPTNLKQLRSTPPVTPTGTIVKLVPRNIDNTKQERRILHSLKSKEPKFVPYEPYKAAVNPMVPPEKKNKKFRNESRMNTTIAQVAAMKIQDNDMRLKDSAKEDKEKVLENEWDSEKRAYEAEIRKLKEENSQLETQLKFQAQVNGELKNLLVAAVGEDLQTRVHLLTEDKLQLARALLNSAQNLSTHQEQTEWLAGQCEVWRSKFLASSLMVEDLARWKAALCQRTTELQETIKRLLEEHNIIRDTSLKTYRMLTILREKFDSVGTASGKKHELASTNIIDLAQGCCQLTEILKVSLLSGIPDSELQKEINIIGLDMKTFAENNAEKVGLIDYLIFMRRYIILI</sequence>
<name>A0A0J7L952_LASNI</name>
<proteinExistence type="predicted"/>
<dbReference type="AlphaFoldDB" id="A0A0J7L952"/>
<protein>
    <submittedName>
        <fullName evidence="2">Golgin-45</fullName>
    </submittedName>
</protein>
<dbReference type="EMBL" id="LBMM01000225">
    <property type="protein sequence ID" value="KMR04053.1"/>
    <property type="molecule type" value="Genomic_DNA"/>
</dbReference>